<dbReference type="SUPFAM" id="SSF55729">
    <property type="entry name" value="Acyl-CoA N-acyltransferases (Nat)"/>
    <property type="match status" value="1"/>
</dbReference>
<keyword evidence="2" id="KW-0012">Acyltransferase</keyword>
<name>A0ABW2JZH9_9BACI</name>
<dbReference type="InterPro" id="IPR000182">
    <property type="entry name" value="GNAT_dom"/>
</dbReference>
<organism evidence="2 3">
    <name type="scientific">Halobacillus campisalis</name>
    <dbReference type="NCBI Taxonomy" id="435909"/>
    <lineage>
        <taxon>Bacteria</taxon>
        <taxon>Bacillati</taxon>
        <taxon>Bacillota</taxon>
        <taxon>Bacilli</taxon>
        <taxon>Bacillales</taxon>
        <taxon>Bacillaceae</taxon>
        <taxon>Halobacillus</taxon>
    </lineage>
</organism>
<sequence length="167" mass="19859">MKLLTEKEGLSFYLYKPTILKPFFKQLEPITLKRRIRLLLAYFTGYTVYYIGENNNLIGYCLVQNGKDNRYKFASEKDVIVGPYFIHEEYRGRKLSKILLEFILKQPELTFRYAYDYIHKDNIPSIKATEAVGFHYLSHAHISKFLRTIKLCEKGEGDYVVYKYIKK</sequence>
<accession>A0ABW2JZH9</accession>
<dbReference type="Proteomes" id="UP001596494">
    <property type="component" value="Unassembled WGS sequence"/>
</dbReference>
<dbReference type="EC" id="2.3.1.-" evidence="2"/>
<comment type="caution">
    <text evidence="2">The sequence shown here is derived from an EMBL/GenBank/DDBJ whole genome shotgun (WGS) entry which is preliminary data.</text>
</comment>
<gene>
    <name evidence="2" type="ORF">ACFQMN_00145</name>
</gene>
<feature type="domain" description="N-acetyltransferase" evidence="1">
    <location>
        <begin position="10"/>
        <end position="166"/>
    </location>
</feature>
<dbReference type="RefSeq" id="WP_289216058.1">
    <property type="nucleotide sequence ID" value="NZ_JAPVRC010000005.1"/>
</dbReference>
<reference evidence="3" key="1">
    <citation type="journal article" date="2019" name="Int. J. Syst. Evol. Microbiol.">
        <title>The Global Catalogue of Microorganisms (GCM) 10K type strain sequencing project: providing services to taxonomists for standard genome sequencing and annotation.</title>
        <authorList>
            <consortium name="The Broad Institute Genomics Platform"/>
            <consortium name="The Broad Institute Genome Sequencing Center for Infectious Disease"/>
            <person name="Wu L."/>
            <person name="Ma J."/>
        </authorList>
    </citation>
    <scope>NUCLEOTIDE SEQUENCE [LARGE SCALE GENOMIC DNA]</scope>
    <source>
        <strain evidence="3">CCUG 73951</strain>
    </source>
</reference>
<dbReference type="Pfam" id="PF00583">
    <property type="entry name" value="Acetyltransf_1"/>
    <property type="match status" value="1"/>
</dbReference>
<evidence type="ECO:0000313" key="3">
    <source>
        <dbReference type="Proteomes" id="UP001596494"/>
    </source>
</evidence>
<dbReference type="Gene3D" id="3.40.630.30">
    <property type="match status" value="1"/>
</dbReference>
<keyword evidence="2" id="KW-0808">Transferase</keyword>
<keyword evidence="3" id="KW-1185">Reference proteome</keyword>
<evidence type="ECO:0000313" key="2">
    <source>
        <dbReference type="EMBL" id="MFC7319289.1"/>
    </source>
</evidence>
<evidence type="ECO:0000259" key="1">
    <source>
        <dbReference type="PROSITE" id="PS51186"/>
    </source>
</evidence>
<dbReference type="GO" id="GO:0016746">
    <property type="term" value="F:acyltransferase activity"/>
    <property type="evidence" value="ECO:0007669"/>
    <property type="project" value="UniProtKB-KW"/>
</dbReference>
<protein>
    <submittedName>
        <fullName evidence="2">GNAT family N-acetyltransferase</fullName>
        <ecNumber evidence="2">2.3.1.-</ecNumber>
    </submittedName>
</protein>
<dbReference type="PROSITE" id="PS51186">
    <property type="entry name" value="GNAT"/>
    <property type="match status" value="1"/>
</dbReference>
<dbReference type="InterPro" id="IPR016181">
    <property type="entry name" value="Acyl_CoA_acyltransferase"/>
</dbReference>
<proteinExistence type="predicted"/>
<dbReference type="EMBL" id="JBHTBY010000001">
    <property type="protein sequence ID" value="MFC7319289.1"/>
    <property type="molecule type" value="Genomic_DNA"/>
</dbReference>